<protein>
    <submittedName>
        <fullName evidence="2">DNA photolyase FAD-binding</fullName>
    </submittedName>
</protein>
<dbReference type="AlphaFoldDB" id="A0A9K3KVS8"/>
<proteinExistence type="predicted"/>
<dbReference type="OrthoDB" id="5368863at2759"/>
<evidence type="ECO:0000313" key="2">
    <source>
        <dbReference type="EMBL" id="KAG7350421.1"/>
    </source>
</evidence>
<gene>
    <name evidence="2" type="ORF">IV203_009781</name>
</gene>
<evidence type="ECO:0000313" key="3">
    <source>
        <dbReference type="Proteomes" id="UP000693970"/>
    </source>
</evidence>
<dbReference type="PANTHER" id="PTHR10211">
    <property type="entry name" value="DEOXYRIBODIPYRIMIDINE PHOTOLYASE"/>
    <property type="match status" value="1"/>
</dbReference>
<name>A0A9K3KVS8_9STRA</name>
<dbReference type="InterPro" id="IPR006050">
    <property type="entry name" value="DNA_photolyase_N"/>
</dbReference>
<dbReference type="Pfam" id="PF00875">
    <property type="entry name" value="DNA_photolyase"/>
    <property type="match status" value="1"/>
</dbReference>
<dbReference type="Proteomes" id="UP000693970">
    <property type="component" value="Unassembled WGS sequence"/>
</dbReference>
<comment type="caution">
    <text evidence="2">The sequence shown here is derived from an EMBL/GenBank/DDBJ whole genome shotgun (WGS) entry which is preliminary data.</text>
</comment>
<reference evidence="2" key="1">
    <citation type="journal article" date="2021" name="Sci. Rep.">
        <title>Diploid genomic architecture of Nitzschia inconspicua, an elite biomass production diatom.</title>
        <authorList>
            <person name="Oliver A."/>
            <person name="Podell S."/>
            <person name="Pinowska A."/>
            <person name="Traller J.C."/>
            <person name="Smith S.R."/>
            <person name="McClure R."/>
            <person name="Beliaev A."/>
            <person name="Bohutskyi P."/>
            <person name="Hill E.A."/>
            <person name="Rabines A."/>
            <person name="Zheng H."/>
            <person name="Allen L.Z."/>
            <person name="Kuo A."/>
            <person name="Grigoriev I.V."/>
            <person name="Allen A.E."/>
            <person name="Hazlebeck D."/>
            <person name="Allen E.E."/>
        </authorList>
    </citation>
    <scope>NUCLEOTIDE SEQUENCE</scope>
    <source>
        <strain evidence="2">Hildebrandi</strain>
    </source>
</reference>
<sequence>MSDYDILNALDLSVSLKDRILCRVPPSKNVTGRTAAPLQRKRNPFILYLPTVLLRKRHNPAFALACHLANYHNVPVVVLCTVLDDHHLSKQPLSPTVMTARRLAFTIEALQSCCKEFEEHGAGVAVRVHGPGARTPHHLSLCHQALAVICDEPFVDPHRNFLRRVVNTCHVANVPCYTVDGSTTVPPNSKLQRNKVQTVQGDIAFSGAPSKAWRWQQATDPLRKAEVYSIVRDGALDSPELQQKLPPRFFLLEDYTPSTVPMDDDNNSSVIRDVLEAIPSKWRDKDTLAPGLRPWTVEELHFISDCKEWAMTSWSGADTTVPPCVQTHGSSESAKRRWKSFLDCGLKDYAKRRNTIVTPHAVSRISCYLNLGILSIFDVIYDVWQAKATKPGYSSGCQKFLDEVVKFREGSYVHTFAHPEYHAVEVLPPWARRHLESLYVPTVDGSSPRGYTYNQLESASTGEETWDAMQGYLVDTGELHNNARMTWGKTVVHWQARYFPVHDVLWQLVCLNDRFALDGLSPPSYGGLLWCFGWSDNPADGQKVSEKWSHRYRSGPDGFARAKEILLDHEGIQISGAQMTKCFPTAKKSRSEPGSFSKEHKSLSQSNTILSFFSPVTKESENETKVQSTTG</sequence>
<dbReference type="InterPro" id="IPR052219">
    <property type="entry name" value="Photolyase_Class-2"/>
</dbReference>
<dbReference type="PROSITE" id="PS51645">
    <property type="entry name" value="PHR_CRY_ALPHA_BETA"/>
    <property type="match status" value="1"/>
</dbReference>
<reference evidence="2" key="2">
    <citation type="submission" date="2021-04" db="EMBL/GenBank/DDBJ databases">
        <authorList>
            <person name="Podell S."/>
        </authorList>
    </citation>
    <scope>NUCLEOTIDE SEQUENCE</scope>
    <source>
        <strain evidence="2">Hildebrandi</strain>
    </source>
</reference>
<dbReference type="PANTHER" id="PTHR10211:SF0">
    <property type="entry name" value="DEOXYRIBODIPYRIMIDINE PHOTO-LYASE"/>
    <property type="match status" value="1"/>
</dbReference>
<feature type="domain" description="Photolyase/cryptochrome alpha/beta" evidence="1">
    <location>
        <begin position="44"/>
        <end position="184"/>
    </location>
</feature>
<dbReference type="EMBL" id="JAGRRH010000018">
    <property type="protein sequence ID" value="KAG7350421.1"/>
    <property type="molecule type" value="Genomic_DNA"/>
</dbReference>
<keyword evidence="3" id="KW-1185">Reference proteome</keyword>
<organism evidence="2 3">
    <name type="scientific">Nitzschia inconspicua</name>
    <dbReference type="NCBI Taxonomy" id="303405"/>
    <lineage>
        <taxon>Eukaryota</taxon>
        <taxon>Sar</taxon>
        <taxon>Stramenopiles</taxon>
        <taxon>Ochrophyta</taxon>
        <taxon>Bacillariophyta</taxon>
        <taxon>Bacillariophyceae</taxon>
        <taxon>Bacillariophycidae</taxon>
        <taxon>Bacillariales</taxon>
        <taxon>Bacillariaceae</taxon>
        <taxon>Nitzschia</taxon>
    </lineage>
</organism>
<evidence type="ECO:0000259" key="1">
    <source>
        <dbReference type="PROSITE" id="PS51645"/>
    </source>
</evidence>
<accession>A0A9K3KVS8</accession>